<accession>A0A9Q1MGY0</accession>
<evidence type="ECO:0000256" key="7">
    <source>
        <dbReference type="ARBA" id="ARBA00022989"/>
    </source>
</evidence>
<dbReference type="InterPro" id="IPR004240">
    <property type="entry name" value="EMP70"/>
</dbReference>
<keyword evidence="7" id="KW-1133">Transmembrane helix</keyword>
<evidence type="ECO:0000313" key="11">
    <source>
        <dbReference type="EMBL" id="KAJ8560195.1"/>
    </source>
</evidence>
<dbReference type="PANTHER" id="PTHR10766:SF173">
    <property type="entry name" value="TRANSMEMBRANE 9 SUPERFAMILY MEMBER"/>
    <property type="match status" value="1"/>
</dbReference>
<keyword evidence="6" id="KW-0967">Endosome</keyword>
<keyword evidence="5" id="KW-0732">Signal</keyword>
<name>A0A9Q1MGY0_9SOLA</name>
<keyword evidence="8" id="KW-0333">Golgi apparatus</keyword>
<evidence type="ECO:0000256" key="8">
    <source>
        <dbReference type="ARBA" id="ARBA00023034"/>
    </source>
</evidence>
<evidence type="ECO:0000256" key="6">
    <source>
        <dbReference type="ARBA" id="ARBA00022753"/>
    </source>
</evidence>
<dbReference type="GO" id="GO:0072657">
    <property type="term" value="P:protein localization to membrane"/>
    <property type="evidence" value="ECO:0007669"/>
    <property type="project" value="TreeGrafter"/>
</dbReference>
<evidence type="ECO:0000256" key="1">
    <source>
        <dbReference type="ARBA" id="ARBA00004337"/>
    </source>
</evidence>
<dbReference type="EMBL" id="JAJAGQ010000006">
    <property type="protein sequence ID" value="KAJ8560195.1"/>
    <property type="molecule type" value="Genomic_DNA"/>
</dbReference>
<sequence length="149" mass="17395">MILKKNYSPHPKSLHLKIFKTIKAYYEVSFVFWVFQTRQKHCSAQSNALPLPVPPHFHLCSSFFAYLTLAKYLEDDSVTLWVNKAGPYFNPQETYSYYSLPYCRPADGDHKRGGLGEARGGNDIAESTLSLREMWRKDQFVNLIWMHQK</sequence>
<dbReference type="GO" id="GO:0010008">
    <property type="term" value="C:endosome membrane"/>
    <property type="evidence" value="ECO:0007669"/>
    <property type="project" value="UniProtKB-SubCell"/>
</dbReference>
<evidence type="ECO:0000256" key="10">
    <source>
        <dbReference type="RuleBase" id="RU363079"/>
    </source>
</evidence>
<evidence type="ECO:0000313" key="12">
    <source>
        <dbReference type="Proteomes" id="UP001152561"/>
    </source>
</evidence>
<evidence type="ECO:0000256" key="4">
    <source>
        <dbReference type="ARBA" id="ARBA00022692"/>
    </source>
</evidence>
<dbReference type="AlphaFoldDB" id="A0A9Q1MGY0"/>
<keyword evidence="12" id="KW-1185">Reference proteome</keyword>
<comment type="caution">
    <text evidence="11">The sequence shown here is derived from an EMBL/GenBank/DDBJ whole genome shotgun (WGS) entry which is preliminary data.</text>
</comment>
<evidence type="ECO:0000256" key="5">
    <source>
        <dbReference type="ARBA" id="ARBA00022729"/>
    </source>
</evidence>
<dbReference type="PANTHER" id="PTHR10766">
    <property type="entry name" value="TRANSMEMBRANE 9 SUPERFAMILY PROTEIN"/>
    <property type="match status" value="1"/>
</dbReference>
<comment type="subcellular location">
    <subcellularLocation>
        <location evidence="1">Endosome membrane</location>
        <topology evidence="1">Multi-pass membrane protein</topology>
    </subcellularLocation>
    <subcellularLocation>
        <location evidence="2">Golgi apparatus membrane</location>
        <topology evidence="2">Multi-pass membrane protein</topology>
    </subcellularLocation>
</comment>
<dbReference type="Proteomes" id="UP001152561">
    <property type="component" value="Unassembled WGS sequence"/>
</dbReference>
<protein>
    <recommendedName>
        <fullName evidence="10">Transmembrane 9 superfamily member</fullName>
    </recommendedName>
</protein>
<reference evidence="12" key="1">
    <citation type="journal article" date="2023" name="Proc. Natl. Acad. Sci. U.S.A.">
        <title>Genomic and structural basis for evolution of tropane alkaloid biosynthesis.</title>
        <authorList>
            <person name="Wanga Y.-J."/>
            <person name="Taina T."/>
            <person name="Yua J.-Y."/>
            <person name="Lia J."/>
            <person name="Xua B."/>
            <person name="Chenc J."/>
            <person name="D'Auriad J.C."/>
            <person name="Huanga J.-P."/>
            <person name="Huanga S.-X."/>
        </authorList>
    </citation>
    <scope>NUCLEOTIDE SEQUENCE [LARGE SCALE GENOMIC DNA]</scope>
    <source>
        <strain evidence="12">cv. KIB-2019</strain>
    </source>
</reference>
<evidence type="ECO:0000256" key="2">
    <source>
        <dbReference type="ARBA" id="ARBA00004653"/>
    </source>
</evidence>
<keyword evidence="4" id="KW-0812">Transmembrane</keyword>
<gene>
    <name evidence="11" type="ORF">K7X08_004253</name>
</gene>
<dbReference type="OrthoDB" id="1729939at2759"/>
<comment type="similarity">
    <text evidence="3 10">Belongs to the nonaspanin (TM9SF) (TC 9.A.2) family.</text>
</comment>
<evidence type="ECO:0000256" key="3">
    <source>
        <dbReference type="ARBA" id="ARBA00005227"/>
    </source>
</evidence>
<dbReference type="GO" id="GO:0000139">
    <property type="term" value="C:Golgi membrane"/>
    <property type="evidence" value="ECO:0007669"/>
    <property type="project" value="UniProtKB-SubCell"/>
</dbReference>
<organism evidence="11 12">
    <name type="scientific">Anisodus acutangulus</name>
    <dbReference type="NCBI Taxonomy" id="402998"/>
    <lineage>
        <taxon>Eukaryota</taxon>
        <taxon>Viridiplantae</taxon>
        <taxon>Streptophyta</taxon>
        <taxon>Embryophyta</taxon>
        <taxon>Tracheophyta</taxon>
        <taxon>Spermatophyta</taxon>
        <taxon>Magnoliopsida</taxon>
        <taxon>eudicotyledons</taxon>
        <taxon>Gunneridae</taxon>
        <taxon>Pentapetalae</taxon>
        <taxon>asterids</taxon>
        <taxon>lamiids</taxon>
        <taxon>Solanales</taxon>
        <taxon>Solanaceae</taxon>
        <taxon>Solanoideae</taxon>
        <taxon>Hyoscyameae</taxon>
        <taxon>Anisodus</taxon>
    </lineage>
</organism>
<evidence type="ECO:0000256" key="9">
    <source>
        <dbReference type="ARBA" id="ARBA00023136"/>
    </source>
</evidence>
<proteinExistence type="inferred from homology"/>
<keyword evidence="9" id="KW-0472">Membrane</keyword>